<organism evidence="2 3">
    <name type="scientific">Crucibulum laeve</name>
    <dbReference type="NCBI Taxonomy" id="68775"/>
    <lineage>
        <taxon>Eukaryota</taxon>
        <taxon>Fungi</taxon>
        <taxon>Dikarya</taxon>
        <taxon>Basidiomycota</taxon>
        <taxon>Agaricomycotina</taxon>
        <taxon>Agaricomycetes</taxon>
        <taxon>Agaricomycetidae</taxon>
        <taxon>Agaricales</taxon>
        <taxon>Agaricineae</taxon>
        <taxon>Nidulariaceae</taxon>
        <taxon>Crucibulum</taxon>
    </lineage>
</organism>
<reference evidence="2 3" key="1">
    <citation type="journal article" date="2019" name="Nat. Ecol. Evol.">
        <title>Megaphylogeny resolves global patterns of mushroom evolution.</title>
        <authorList>
            <person name="Varga T."/>
            <person name="Krizsan K."/>
            <person name="Foldi C."/>
            <person name="Dima B."/>
            <person name="Sanchez-Garcia M."/>
            <person name="Sanchez-Ramirez S."/>
            <person name="Szollosi G.J."/>
            <person name="Szarkandi J.G."/>
            <person name="Papp V."/>
            <person name="Albert L."/>
            <person name="Andreopoulos W."/>
            <person name="Angelini C."/>
            <person name="Antonin V."/>
            <person name="Barry K.W."/>
            <person name="Bougher N.L."/>
            <person name="Buchanan P."/>
            <person name="Buyck B."/>
            <person name="Bense V."/>
            <person name="Catcheside P."/>
            <person name="Chovatia M."/>
            <person name="Cooper J."/>
            <person name="Damon W."/>
            <person name="Desjardin D."/>
            <person name="Finy P."/>
            <person name="Geml J."/>
            <person name="Haridas S."/>
            <person name="Hughes K."/>
            <person name="Justo A."/>
            <person name="Karasinski D."/>
            <person name="Kautmanova I."/>
            <person name="Kiss B."/>
            <person name="Kocsube S."/>
            <person name="Kotiranta H."/>
            <person name="LaButti K.M."/>
            <person name="Lechner B.E."/>
            <person name="Liimatainen K."/>
            <person name="Lipzen A."/>
            <person name="Lukacs Z."/>
            <person name="Mihaltcheva S."/>
            <person name="Morgado L.N."/>
            <person name="Niskanen T."/>
            <person name="Noordeloos M.E."/>
            <person name="Ohm R.A."/>
            <person name="Ortiz-Santana B."/>
            <person name="Ovrebo C."/>
            <person name="Racz N."/>
            <person name="Riley R."/>
            <person name="Savchenko A."/>
            <person name="Shiryaev A."/>
            <person name="Soop K."/>
            <person name="Spirin V."/>
            <person name="Szebenyi C."/>
            <person name="Tomsovsky M."/>
            <person name="Tulloss R.E."/>
            <person name="Uehling J."/>
            <person name="Grigoriev I.V."/>
            <person name="Vagvolgyi C."/>
            <person name="Papp T."/>
            <person name="Martin F.M."/>
            <person name="Miettinen O."/>
            <person name="Hibbett D.S."/>
            <person name="Nagy L.G."/>
        </authorList>
    </citation>
    <scope>NUCLEOTIDE SEQUENCE [LARGE SCALE GENOMIC DNA]</scope>
    <source>
        <strain evidence="2 3">CBS 166.37</strain>
    </source>
</reference>
<sequence length="157" mass="18383">MVSLFILPLILIAILFIRGEFYNKLGANYIRTIIFIRKIGFNGIHHFNKSCGYDFIYLKTCEYQKYNEKQLIHLLKLYPFHLGAPPNSSWKDCFKTKKTLLNIKVDSPNVISCNYRLRLSMERNSWEVEILPKLLEDFLHSTFATSIHYSTGPFNAP</sequence>
<dbReference type="Proteomes" id="UP000308652">
    <property type="component" value="Unassembled WGS sequence"/>
</dbReference>
<keyword evidence="1" id="KW-0732">Signal</keyword>
<dbReference type="EMBL" id="ML213640">
    <property type="protein sequence ID" value="TFK33865.1"/>
    <property type="molecule type" value="Genomic_DNA"/>
</dbReference>
<feature type="signal peptide" evidence="1">
    <location>
        <begin position="1"/>
        <end position="19"/>
    </location>
</feature>
<evidence type="ECO:0000313" key="3">
    <source>
        <dbReference type="Proteomes" id="UP000308652"/>
    </source>
</evidence>
<protein>
    <submittedName>
        <fullName evidence="2">Uncharacterized protein</fullName>
    </submittedName>
</protein>
<accession>A0A5C3LM78</accession>
<dbReference type="AlphaFoldDB" id="A0A5C3LM78"/>
<gene>
    <name evidence="2" type="ORF">BDQ12DRAFT_765686</name>
</gene>
<feature type="chain" id="PRO_5022859984" evidence="1">
    <location>
        <begin position="20"/>
        <end position="157"/>
    </location>
</feature>
<evidence type="ECO:0000256" key="1">
    <source>
        <dbReference type="SAM" id="SignalP"/>
    </source>
</evidence>
<keyword evidence="3" id="KW-1185">Reference proteome</keyword>
<proteinExistence type="predicted"/>
<name>A0A5C3LM78_9AGAR</name>
<evidence type="ECO:0000313" key="2">
    <source>
        <dbReference type="EMBL" id="TFK33865.1"/>
    </source>
</evidence>